<dbReference type="STRING" id="651661.SAMN05660293_05396"/>
<dbReference type="InterPro" id="IPR051159">
    <property type="entry name" value="Hexapeptide_acetyltransf"/>
</dbReference>
<keyword evidence="3" id="KW-0012">Acyltransferase</keyword>
<reference evidence="5" key="1">
    <citation type="submission" date="2017-02" db="EMBL/GenBank/DDBJ databases">
        <authorList>
            <person name="Varghese N."/>
            <person name="Submissions S."/>
        </authorList>
    </citation>
    <scope>NUCLEOTIDE SEQUENCE [LARGE SCALE GENOMIC DNA]</scope>
    <source>
        <strain evidence="5">DSM 22270</strain>
    </source>
</reference>
<dbReference type="PROSITE" id="PS00101">
    <property type="entry name" value="HEXAPEP_TRANSFERASES"/>
    <property type="match status" value="1"/>
</dbReference>
<dbReference type="InterPro" id="IPR001451">
    <property type="entry name" value="Hexapep"/>
</dbReference>
<dbReference type="Gene3D" id="2.160.10.10">
    <property type="entry name" value="Hexapeptide repeat proteins"/>
    <property type="match status" value="1"/>
</dbReference>
<dbReference type="AlphaFoldDB" id="A0A1T5HE55"/>
<dbReference type="InterPro" id="IPR011004">
    <property type="entry name" value="Trimer_LpxA-like_sf"/>
</dbReference>
<dbReference type="OrthoDB" id="755870at2"/>
<organism evidence="4 5">
    <name type="scientific">Dyadobacter psychrophilus</name>
    <dbReference type="NCBI Taxonomy" id="651661"/>
    <lineage>
        <taxon>Bacteria</taxon>
        <taxon>Pseudomonadati</taxon>
        <taxon>Bacteroidota</taxon>
        <taxon>Cytophagia</taxon>
        <taxon>Cytophagales</taxon>
        <taxon>Spirosomataceae</taxon>
        <taxon>Dyadobacter</taxon>
    </lineage>
</organism>
<evidence type="ECO:0000256" key="2">
    <source>
        <dbReference type="ARBA" id="ARBA00022737"/>
    </source>
</evidence>
<name>A0A1T5HE55_9BACT</name>
<sequence>MRKIFLVLYYTIARNLPASYFPMGRFFNLLRISILRRLIIIGKNNCIQPGFRFGMRDTLSIGDNCQINENVYIQSAIIGSYVLIAQNVSILAVTHEFSSTDMPIILQGSTKPNPVRLEDDVWIGRNVILMPGIVIGKGAIIGAGAVVTKDVPQYAIMGGVPAKLIRYRNKNQTSTNEFHQIFDPGLGK</sequence>
<keyword evidence="1 4" id="KW-0808">Transferase</keyword>
<dbReference type="InterPro" id="IPR018357">
    <property type="entry name" value="Hexapep_transf_CS"/>
</dbReference>
<dbReference type="Pfam" id="PF14602">
    <property type="entry name" value="Hexapep_2"/>
    <property type="match status" value="1"/>
</dbReference>
<dbReference type="PANTHER" id="PTHR23416:SF78">
    <property type="entry name" value="LIPOPOLYSACCHARIDE BIOSYNTHESIS O-ACETYL TRANSFERASE WBBJ-RELATED"/>
    <property type="match status" value="1"/>
</dbReference>
<evidence type="ECO:0000313" key="5">
    <source>
        <dbReference type="Proteomes" id="UP000190897"/>
    </source>
</evidence>
<keyword evidence="2" id="KW-0677">Repeat</keyword>
<keyword evidence="5" id="KW-1185">Reference proteome</keyword>
<dbReference type="Proteomes" id="UP000190897">
    <property type="component" value="Unassembled WGS sequence"/>
</dbReference>
<dbReference type="CDD" id="cd04647">
    <property type="entry name" value="LbH_MAT_like"/>
    <property type="match status" value="1"/>
</dbReference>
<evidence type="ECO:0000256" key="1">
    <source>
        <dbReference type="ARBA" id="ARBA00022679"/>
    </source>
</evidence>
<evidence type="ECO:0000256" key="3">
    <source>
        <dbReference type="ARBA" id="ARBA00023315"/>
    </source>
</evidence>
<evidence type="ECO:0000313" key="4">
    <source>
        <dbReference type="EMBL" id="SKC18987.1"/>
    </source>
</evidence>
<dbReference type="GO" id="GO:0016746">
    <property type="term" value="F:acyltransferase activity"/>
    <property type="evidence" value="ECO:0007669"/>
    <property type="project" value="UniProtKB-KW"/>
</dbReference>
<gene>
    <name evidence="4" type="ORF">SAMN05660293_05396</name>
</gene>
<dbReference type="EMBL" id="FUZA01000012">
    <property type="protein sequence ID" value="SKC18987.1"/>
    <property type="molecule type" value="Genomic_DNA"/>
</dbReference>
<accession>A0A1T5HE55</accession>
<dbReference type="Pfam" id="PF00132">
    <property type="entry name" value="Hexapep"/>
    <property type="match status" value="1"/>
</dbReference>
<proteinExistence type="predicted"/>
<dbReference type="PANTHER" id="PTHR23416">
    <property type="entry name" value="SIALIC ACID SYNTHASE-RELATED"/>
    <property type="match status" value="1"/>
</dbReference>
<dbReference type="SUPFAM" id="SSF51161">
    <property type="entry name" value="Trimeric LpxA-like enzymes"/>
    <property type="match status" value="1"/>
</dbReference>
<protein>
    <submittedName>
        <fullName evidence="4">Maltose O-acetyltransferase</fullName>
    </submittedName>
</protein>